<dbReference type="GO" id="GO:0030154">
    <property type="term" value="P:cell differentiation"/>
    <property type="evidence" value="ECO:0007669"/>
    <property type="project" value="UniProtKB-ARBA"/>
</dbReference>
<feature type="domain" description="Fibronectin type-III" evidence="19">
    <location>
        <begin position="28"/>
        <end position="127"/>
    </location>
</feature>
<dbReference type="InterPro" id="IPR008283">
    <property type="entry name" value="Peptidase_M17_N"/>
</dbReference>
<feature type="domain" description="Fibronectin type-III" evidence="19">
    <location>
        <begin position="325"/>
        <end position="418"/>
    </location>
</feature>
<dbReference type="InterPro" id="IPR000819">
    <property type="entry name" value="Peptidase_M17_C"/>
</dbReference>
<keyword evidence="21" id="KW-1185">Reference proteome</keyword>
<dbReference type="PANTHER" id="PTHR11963:SF25">
    <property type="entry name" value="CYTOSOL AMINOPEPTIDASE"/>
    <property type="match status" value="1"/>
</dbReference>
<keyword evidence="5" id="KW-0677">Repeat</keyword>
<evidence type="ECO:0000256" key="16">
    <source>
        <dbReference type="ARBA" id="ARBA00049107"/>
    </source>
</evidence>
<evidence type="ECO:0000256" key="9">
    <source>
        <dbReference type="ARBA" id="ARBA00023625"/>
    </source>
</evidence>
<dbReference type="CDD" id="cd00063">
    <property type="entry name" value="FN3"/>
    <property type="match status" value="2"/>
</dbReference>
<feature type="region of interest" description="Disordered" evidence="17">
    <location>
        <begin position="1"/>
        <end position="40"/>
    </location>
</feature>
<organism evidence="20 21">
    <name type="scientific">Leptidea sinapis</name>
    <dbReference type="NCBI Taxonomy" id="189913"/>
    <lineage>
        <taxon>Eukaryota</taxon>
        <taxon>Metazoa</taxon>
        <taxon>Ecdysozoa</taxon>
        <taxon>Arthropoda</taxon>
        <taxon>Hexapoda</taxon>
        <taxon>Insecta</taxon>
        <taxon>Pterygota</taxon>
        <taxon>Neoptera</taxon>
        <taxon>Endopterygota</taxon>
        <taxon>Lepidoptera</taxon>
        <taxon>Glossata</taxon>
        <taxon>Ditrysia</taxon>
        <taxon>Papilionoidea</taxon>
        <taxon>Pieridae</taxon>
        <taxon>Dismorphiinae</taxon>
        <taxon>Leptidea</taxon>
    </lineage>
</organism>
<dbReference type="SUPFAM" id="SSF53187">
    <property type="entry name" value="Zn-dependent exopeptidases"/>
    <property type="match status" value="1"/>
</dbReference>
<dbReference type="SUPFAM" id="SSF52949">
    <property type="entry name" value="Macro domain-like"/>
    <property type="match status" value="1"/>
</dbReference>
<dbReference type="SUPFAM" id="SSF48726">
    <property type="entry name" value="Immunoglobulin"/>
    <property type="match status" value="2"/>
</dbReference>
<dbReference type="Gene3D" id="3.40.220.10">
    <property type="entry name" value="Leucine Aminopeptidase, subunit E, domain 1"/>
    <property type="match status" value="1"/>
</dbReference>
<proteinExistence type="inferred from homology"/>
<feature type="region of interest" description="Disordered" evidence="17">
    <location>
        <begin position="635"/>
        <end position="676"/>
    </location>
</feature>
<evidence type="ECO:0000259" key="19">
    <source>
        <dbReference type="PROSITE" id="PS50853"/>
    </source>
</evidence>
<evidence type="ECO:0000313" key="21">
    <source>
        <dbReference type="Proteomes" id="UP000324832"/>
    </source>
</evidence>
<evidence type="ECO:0000259" key="18">
    <source>
        <dbReference type="PROSITE" id="PS50835"/>
    </source>
</evidence>
<dbReference type="FunFam" id="2.60.40.10:FF:000031">
    <property type="entry name" value="Myosin-binding protein C, slow type"/>
    <property type="match status" value="1"/>
</dbReference>
<dbReference type="PROSITE" id="PS50853">
    <property type="entry name" value="FN3"/>
    <property type="match status" value="2"/>
</dbReference>
<feature type="region of interest" description="Disordered" evidence="17">
    <location>
        <begin position="441"/>
        <end position="492"/>
    </location>
</feature>
<dbReference type="Pfam" id="PF00883">
    <property type="entry name" value="Peptidase_M17"/>
    <property type="match status" value="1"/>
</dbReference>
<dbReference type="SMART" id="SM00409">
    <property type="entry name" value="IG"/>
    <property type="match status" value="2"/>
</dbReference>
<dbReference type="Gene3D" id="3.40.630.10">
    <property type="entry name" value="Zn peptidases"/>
    <property type="match status" value="1"/>
</dbReference>
<keyword evidence="4" id="KW-0645">Protease</keyword>
<dbReference type="InterPro" id="IPR003599">
    <property type="entry name" value="Ig_sub"/>
</dbReference>
<reference evidence="20 21" key="1">
    <citation type="submission" date="2017-07" db="EMBL/GenBank/DDBJ databases">
        <authorList>
            <person name="Talla V."/>
            <person name="Backstrom N."/>
        </authorList>
    </citation>
    <scope>NUCLEOTIDE SEQUENCE [LARGE SCALE GENOMIC DNA]</scope>
</reference>
<dbReference type="InterPro" id="IPR007110">
    <property type="entry name" value="Ig-like_dom"/>
</dbReference>
<evidence type="ECO:0000313" key="20">
    <source>
        <dbReference type="EMBL" id="VVC96123.1"/>
    </source>
</evidence>
<evidence type="ECO:0000256" key="1">
    <source>
        <dbReference type="ARBA" id="ARBA00009528"/>
    </source>
</evidence>
<comment type="catalytic activity">
    <reaction evidence="16">
        <text>L-cysteinylglycine + H2O = L-cysteine + glycine</text>
        <dbReference type="Rhea" id="RHEA:28783"/>
        <dbReference type="ChEBI" id="CHEBI:15377"/>
        <dbReference type="ChEBI" id="CHEBI:35235"/>
        <dbReference type="ChEBI" id="CHEBI:57305"/>
        <dbReference type="ChEBI" id="CHEBI:61694"/>
    </reaction>
    <physiologicalReaction direction="left-to-right" evidence="16">
        <dbReference type="Rhea" id="RHEA:28784"/>
    </physiologicalReaction>
</comment>
<dbReference type="PRINTS" id="PR00481">
    <property type="entry name" value="LAMNOPPTDASE"/>
</dbReference>
<evidence type="ECO:0000256" key="8">
    <source>
        <dbReference type="ARBA" id="ARBA00023511"/>
    </source>
</evidence>
<feature type="domain" description="Ig-like" evidence="18">
    <location>
        <begin position="134"/>
        <end position="222"/>
    </location>
</feature>
<accession>A0A5E4QEI4</accession>
<dbReference type="SMART" id="SM00408">
    <property type="entry name" value="IGc2"/>
    <property type="match status" value="2"/>
</dbReference>
<evidence type="ECO:0000256" key="17">
    <source>
        <dbReference type="SAM" id="MobiDB-lite"/>
    </source>
</evidence>
<dbReference type="EC" id="3.4.13.23" evidence="9"/>
<evidence type="ECO:0000256" key="10">
    <source>
        <dbReference type="ARBA" id="ARBA00029605"/>
    </source>
</evidence>
<evidence type="ECO:0000256" key="2">
    <source>
        <dbReference type="ARBA" id="ARBA00014190"/>
    </source>
</evidence>
<dbReference type="Pfam" id="PF07679">
    <property type="entry name" value="I-set"/>
    <property type="match status" value="2"/>
</dbReference>
<keyword evidence="7" id="KW-0393">Immunoglobulin domain</keyword>
<dbReference type="InterPro" id="IPR013098">
    <property type="entry name" value="Ig_I-set"/>
</dbReference>
<keyword evidence="3" id="KW-0031">Aminopeptidase</keyword>
<evidence type="ECO:0000256" key="5">
    <source>
        <dbReference type="ARBA" id="ARBA00022737"/>
    </source>
</evidence>
<dbReference type="InterPro" id="IPR036179">
    <property type="entry name" value="Ig-like_dom_sf"/>
</dbReference>
<dbReference type="GO" id="GO:0006508">
    <property type="term" value="P:proteolysis"/>
    <property type="evidence" value="ECO:0007669"/>
    <property type="project" value="UniProtKB-KW"/>
</dbReference>
<dbReference type="GO" id="GO:0009653">
    <property type="term" value="P:anatomical structure morphogenesis"/>
    <property type="evidence" value="ECO:0007669"/>
    <property type="project" value="UniProtKB-ARBA"/>
</dbReference>
<evidence type="ECO:0000256" key="15">
    <source>
        <dbReference type="ARBA" id="ARBA00047881"/>
    </source>
</evidence>
<evidence type="ECO:0000256" key="3">
    <source>
        <dbReference type="ARBA" id="ARBA00022438"/>
    </source>
</evidence>
<gene>
    <name evidence="20" type="ORF">LSINAPIS_LOCUS7684</name>
</gene>
<comment type="similarity">
    <text evidence="1">Belongs to the peptidase M17 family.</text>
</comment>
<dbReference type="GO" id="GO:0030145">
    <property type="term" value="F:manganese ion binding"/>
    <property type="evidence" value="ECO:0007669"/>
    <property type="project" value="InterPro"/>
</dbReference>
<dbReference type="PANTHER" id="PTHR11963">
    <property type="entry name" value="LEUCINE AMINOPEPTIDASE-RELATED"/>
    <property type="match status" value="1"/>
</dbReference>
<comment type="catalytic activity">
    <reaction evidence="8">
        <text>an S-substituted L-cysteinylglycine + H2O = an S-substituted L-cysteine + glycine</text>
        <dbReference type="Rhea" id="RHEA:60444"/>
        <dbReference type="ChEBI" id="CHEBI:15377"/>
        <dbReference type="ChEBI" id="CHEBI:57305"/>
        <dbReference type="ChEBI" id="CHEBI:58717"/>
        <dbReference type="ChEBI" id="CHEBI:143103"/>
        <dbReference type="EC" id="3.4.13.23"/>
    </reaction>
    <physiologicalReaction direction="left-to-right" evidence="8">
        <dbReference type="Rhea" id="RHEA:60445"/>
    </physiologicalReaction>
</comment>
<name>A0A5E4QEI4_9NEOP</name>
<evidence type="ECO:0000256" key="12">
    <source>
        <dbReference type="ARBA" id="ARBA00030997"/>
    </source>
</evidence>
<sequence>MGNQHSNSYAGLKPKKNVHWRSAGRPSAPGKPDVIPVRSDDEPNAVTLRWTTSVHDGGAPLRGYQVECNRLGSSEWVRTSPPIVLRPELVLSGLEPPHRYQFRVAAINAVGQSDYSELSDVLNVNSDSVQNEAPIFLQYLDDVIALENDKTEFRVSFSGKPIPTIAWFKDDFEIFSSRRTAICTTEATSVLIFHQTLPSDEGEIKCTATNRLGHTITKAHLTLEAAPKLRYPRQYEDGLLYEINETVYLKTTIVGKPVPSVEWRHDGQPLIPDGRIEITTTSKFSILKIHSARRSDRGEYQVLAKSNIGEDTAAFLVTITAPPDPPQRVTVTRQVDKSVTLDWEPPEDDGGCRIGNYVIEYYRTGWNVWLKATTSRKTSIILFDLIEGSEYRFRVKAESPYGMSAPSEESACVRIPGKPVDMEFLAVESKIINKELTKENAMEVKVSPAPRRKRTLAGSSSPVYTPSKDISEAQVSPVPRRRQRSVSARDPSESNEFMLVLYPDNNKSAEKAEKRKSFQLDLEDALSPPPISLSAPELSSRNVFPFKALRNAVSSTELLHERAMARFYKAVAMKEEQSKQKQESEKMIEYRNNNIEIEQNKSPKLYAIESKTPSNTIKTPDIFIKTDSLENRHYRYKSQDRQESEDTVHNSQQMSFDEDYTASTVSSGGEYSDEEGESLIEDIDRQSQYSYEGETYNPRDKIIHQSHNEFIEVRDENIERELIMKPIPLPDPNFVPKPILKRKDTHMPNTKNSYLHKSNEKVNKLNKKEDKINILKKLTNLPIQKPFGLPKLISRKDKPKSTDTAIEVNVTKKVSAMESKQDQLDDEGKTVIDYYGNIVKEYGSNKKSNTPLYLNTEDLKSVAENQEYNTREDTEAKSSSKFDENHVSLVKKNKKTTFKKIQGKQQKLDRVPARKLEKMKSTVNIKEICQENNRQKHASSLESAQVILKTAERATIVIPIDYQKLEKKAKLKKKLHDPNACVVRDKGLVLGVYYNEHVEGEGAILTASAQKFDKETHGKLWRQLKLAPIPKLGEHRIFYDLDSRYAYVAVAGLGTECLAYNDVEKLDESKEAIRIAAGVGAHALKKLHPSSIHVESFGNAEAAAEGSNLAIWQFQEYKSREKQPMMTTTNVELFDDCDAFGWNVGRLKAESQNLARYLQEMPPNILTPTAFAKTAVDLLCELDINVEVKTQGWAASHEMGGFVAIGKSSIQPPLYVEISYYGTDECVRPIVLIGKGVTFDSGSLDLKPRNELQYMKGDMAGAACVLAITRAAALLKLPVNIRGVLPLCELMPNGKSPKFGDVVKSANGKSIHIRMPSREGRLLVADSLVYSRNYWPKFIVDIGTMSEELIEALDGAACACYTNSEELFHYLESASSLTGDRVWRMPLWNIYEQRIKDCQVADVANTGRHIFGDSPNCAAFLKQFVCDSKWIHLDTYNVAYTKGRDFPYLRRGMTGRPTRTVIELMYQMLTDSKL</sequence>
<dbReference type="PROSITE" id="PS50835">
    <property type="entry name" value="IG_LIKE"/>
    <property type="match status" value="1"/>
</dbReference>
<protein>
    <recommendedName>
        <fullName evidence="2">Cytosol aminopeptidase</fullName>
        <ecNumber evidence="9">3.4.13.23</ecNumber>
    </recommendedName>
    <alternativeName>
        <fullName evidence="12">Cysteinylglycine-S-conjugate dipeptidase</fullName>
    </alternativeName>
    <alternativeName>
        <fullName evidence="13">Leucine aminopeptidase 3</fullName>
    </alternativeName>
    <alternativeName>
        <fullName evidence="11">Proline aminopeptidase</fullName>
    </alternativeName>
    <alternativeName>
        <fullName evidence="10">Prolyl aminopeptidase</fullName>
    </alternativeName>
</protein>
<dbReference type="GO" id="GO:0005737">
    <property type="term" value="C:cytoplasm"/>
    <property type="evidence" value="ECO:0007669"/>
    <property type="project" value="InterPro"/>
</dbReference>
<comment type="catalytic activity">
    <reaction evidence="15">
        <text>S-benzyl-L-cysteinylglycine + H2O = S-benzyl-L-cysteine + glycine</text>
        <dbReference type="Rhea" id="RHEA:62568"/>
        <dbReference type="ChEBI" id="CHEBI:15377"/>
        <dbReference type="ChEBI" id="CHEBI:57305"/>
        <dbReference type="ChEBI" id="CHEBI:145802"/>
        <dbReference type="ChEBI" id="CHEBI:145803"/>
    </reaction>
    <physiologicalReaction direction="left-to-right" evidence="15">
        <dbReference type="Rhea" id="RHEA:62569"/>
    </physiologicalReaction>
</comment>
<dbReference type="CDD" id="cd00433">
    <property type="entry name" value="Peptidase_M17"/>
    <property type="match status" value="1"/>
</dbReference>
<dbReference type="GO" id="GO:0070006">
    <property type="term" value="F:metalloaminopeptidase activity"/>
    <property type="evidence" value="ECO:0007669"/>
    <property type="project" value="InterPro"/>
</dbReference>
<evidence type="ECO:0000256" key="13">
    <source>
        <dbReference type="ARBA" id="ARBA00031564"/>
    </source>
</evidence>
<dbReference type="InterPro" id="IPR036116">
    <property type="entry name" value="FN3_sf"/>
</dbReference>
<dbReference type="InterPro" id="IPR043472">
    <property type="entry name" value="Macro_dom-like"/>
</dbReference>
<dbReference type="Pfam" id="PF00041">
    <property type="entry name" value="fn3"/>
    <property type="match status" value="2"/>
</dbReference>
<dbReference type="Pfam" id="PF02789">
    <property type="entry name" value="Peptidase_M17_N"/>
    <property type="match status" value="1"/>
</dbReference>
<keyword evidence="6" id="KW-0378">Hydrolase</keyword>
<dbReference type="InterPro" id="IPR013783">
    <property type="entry name" value="Ig-like_fold"/>
</dbReference>
<dbReference type="EMBL" id="FZQP02002560">
    <property type="protein sequence ID" value="VVC96123.1"/>
    <property type="molecule type" value="Genomic_DNA"/>
</dbReference>
<dbReference type="SUPFAM" id="SSF49265">
    <property type="entry name" value="Fibronectin type III"/>
    <property type="match status" value="1"/>
</dbReference>
<evidence type="ECO:0000256" key="4">
    <source>
        <dbReference type="ARBA" id="ARBA00022670"/>
    </source>
</evidence>
<dbReference type="CDD" id="cd00096">
    <property type="entry name" value="Ig"/>
    <property type="match status" value="1"/>
</dbReference>
<dbReference type="Proteomes" id="UP000324832">
    <property type="component" value="Unassembled WGS sequence"/>
</dbReference>
<comment type="function">
    <text evidence="14">Cytosolic metallopeptidase that catalyzes the removal of unsubstituted N-terminal hydrophobic amino acids from various peptides. The presence of Zn(2+) ions is essential for the peptidase activity, and the association with other cofactors can modulate the substrate spectificity of the enzyme. For instance, in the presence of Mn(2+), it displays a specific Cys-Gly hydrolyzing activity of Cys-Gly-S-conjugates. Involved in the metabolism of glutathione and in the degradation of glutathione S-conjugates, which may play a role in the control of the cell redox status.</text>
</comment>
<dbReference type="InterPro" id="IPR003598">
    <property type="entry name" value="Ig_sub2"/>
</dbReference>
<dbReference type="Gene3D" id="2.60.40.10">
    <property type="entry name" value="Immunoglobulins"/>
    <property type="match status" value="4"/>
</dbReference>
<feature type="compositionally biased region" description="Basic and acidic residues" evidence="17">
    <location>
        <begin position="635"/>
        <end position="648"/>
    </location>
</feature>
<evidence type="ECO:0000256" key="6">
    <source>
        <dbReference type="ARBA" id="ARBA00022801"/>
    </source>
</evidence>
<dbReference type="FunFam" id="2.60.40.10:FF:000612">
    <property type="entry name" value="palladin isoform X1"/>
    <property type="match status" value="1"/>
</dbReference>
<dbReference type="InterPro" id="IPR011356">
    <property type="entry name" value="Leucine_aapep/pepB"/>
</dbReference>
<feature type="compositionally biased region" description="Polar residues" evidence="17">
    <location>
        <begin position="649"/>
        <end position="665"/>
    </location>
</feature>
<evidence type="ECO:0000256" key="7">
    <source>
        <dbReference type="ARBA" id="ARBA00023319"/>
    </source>
</evidence>
<dbReference type="InterPro" id="IPR003961">
    <property type="entry name" value="FN3_dom"/>
</dbReference>
<evidence type="ECO:0000256" key="11">
    <source>
        <dbReference type="ARBA" id="ARBA00030930"/>
    </source>
</evidence>
<dbReference type="PRINTS" id="PR00014">
    <property type="entry name" value="FNTYPEIII"/>
</dbReference>
<evidence type="ECO:0000256" key="14">
    <source>
        <dbReference type="ARBA" id="ARBA00045966"/>
    </source>
</evidence>
<dbReference type="SMART" id="SM00060">
    <property type="entry name" value="FN3"/>
    <property type="match status" value="2"/>
</dbReference>